<dbReference type="SUPFAM" id="SSF48452">
    <property type="entry name" value="TPR-like"/>
    <property type="match status" value="1"/>
</dbReference>
<reference evidence="1 2" key="1">
    <citation type="submission" date="2020-08" db="EMBL/GenBank/DDBJ databases">
        <title>Acidobacteriota in marine sediments use diverse sulfur dissimilation pathways.</title>
        <authorList>
            <person name="Wasmund K."/>
        </authorList>
    </citation>
    <scope>NUCLEOTIDE SEQUENCE [LARGE SCALE GENOMIC DNA]</scope>
    <source>
        <strain evidence="1">MAG AM4</strain>
    </source>
</reference>
<name>A0A8J6Y337_9BACT</name>
<evidence type="ECO:0000313" key="2">
    <source>
        <dbReference type="Proteomes" id="UP000648239"/>
    </source>
</evidence>
<evidence type="ECO:0000313" key="1">
    <source>
        <dbReference type="EMBL" id="MBD3868329.1"/>
    </source>
</evidence>
<dbReference type="EMBL" id="JACXWD010000028">
    <property type="protein sequence ID" value="MBD3868329.1"/>
    <property type="molecule type" value="Genomic_DNA"/>
</dbReference>
<dbReference type="Proteomes" id="UP000648239">
    <property type="component" value="Unassembled WGS sequence"/>
</dbReference>
<proteinExistence type="predicted"/>
<protein>
    <recommendedName>
        <fullName evidence="3">Tetratricopeptide repeat protein</fullName>
    </recommendedName>
</protein>
<dbReference type="InterPro" id="IPR011990">
    <property type="entry name" value="TPR-like_helical_dom_sf"/>
</dbReference>
<accession>A0A8J6Y337</accession>
<organism evidence="1 2">
    <name type="scientific">Candidatus Polarisedimenticola svalbardensis</name>
    <dbReference type="NCBI Taxonomy" id="2886004"/>
    <lineage>
        <taxon>Bacteria</taxon>
        <taxon>Pseudomonadati</taxon>
        <taxon>Acidobacteriota</taxon>
        <taxon>Candidatus Polarisedimenticolia</taxon>
        <taxon>Candidatus Polarisedimenticolales</taxon>
        <taxon>Candidatus Polarisedimenticolaceae</taxon>
        <taxon>Candidatus Polarisedimenticola</taxon>
    </lineage>
</organism>
<sequence length="152" mass="17146">MLSHAAEASFQKGLDAFHAGRNIEAMALFEAAIELERRKGGSGLQPRYLSYYGVCLAVHADRAREGIYFCREAIAREGYNADLHLNHAKALLVADKRRDAHDSLIRGLSFQPGHREIRVLLKRMGIRKRPVLPFLERENVVNVKLGLITRAK</sequence>
<dbReference type="AlphaFoldDB" id="A0A8J6Y337"/>
<gene>
    <name evidence="1" type="ORF">IFK94_09405</name>
</gene>
<dbReference type="Gene3D" id="1.25.40.10">
    <property type="entry name" value="Tetratricopeptide repeat domain"/>
    <property type="match status" value="1"/>
</dbReference>
<comment type="caution">
    <text evidence="1">The sequence shown here is derived from an EMBL/GenBank/DDBJ whole genome shotgun (WGS) entry which is preliminary data.</text>
</comment>
<evidence type="ECO:0008006" key="3">
    <source>
        <dbReference type="Google" id="ProtNLM"/>
    </source>
</evidence>